<dbReference type="AlphaFoldDB" id="A0A5B8LKF2"/>
<accession>A0A5B8LKF2</accession>
<protein>
    <submittedName>
        <fullName evidence="2">Uncharacterized protein</fullName>
    </submittedName>
</protein>
<keyword evidence="3" id="KW-1185">Reference proteome</keyword>
<dbReference type="RefSeq" id="WP_146573333.1">
    <property type="nucleotide sequence ID" value="NZ_CP042306.1"/>
</dbReference>
<evidence type="ECO:0000256" key="1">
    <source>
        <dbReference type="SAM" id="SignalP"/>
    </source>
</evidence>
<dbReference type="OrthoDB" id="7391925at2"/>
<sequence>MRPLPFALAAFAIAAPAAARDVPVATPVGEPVSCIQLNQLRETHVRSDQVIDFELTGKRIYRNTLDGACPSLGFEERFAYSVSNGQLCSTDLITVLQSTGGRGATCGLGKFQPVSIAK</sequence>
<dbReference type="Proteomes" id="UP000315673">
    <property type="component" value="Chromosome"/>
</dbReference>
<keyword evidence="1" id="KW-0732">Signal</keyword>
<gene>
    <name evidence="2" type="ORF">FPZ24_15050</name>
</gene>
<reference evidence="2 3" key="1">
    <citation type="submission" date="2019-07" db="EMBL/GenBank/DDBJ databases">
        <title>Full genome sequence of Sphingomonas sp. 4R-6-7(HKS19).</title>
        <authorList>
            <person name="Im W.-T."/>
        </authorList>
    </citation>
    <scope>NUCLEOTIDE SEQUENCE [LARGE SCALE GENOMIC DNA]</scope>
    <source>
        <strain evidence="2 3">HKS19</strain>
    </source>
</reference>
<evidence type="ECO:0000313" key="3">
    <source>
        <dbReference type="Proteomes" id="UP000315673"/>
    </source>
</evidence>
<feature type="chain" id="PRO_5022901050" evidence="1">
    <location>
        <begin position="20"/>
        <end position="118"/>
    </location>
</feature>
<name>A0A5B8LKF2_9SPHN</name>
<dbReference type="EMBL" id="CP042306">
    <property type="protein sequence ID" value="QDZ08621.1"/>
    <property type="molecule type" value="Genomic_DNA"/>
</dbReference>
<evidence type="ECO:0000313" key="2">
    <source>
        <dbReference type="EMBL" id="QDZ08621.1"/>
    </source>
</evidence>
<proteinExistence type="predicted"/>
<organism evidence="2 3">
    <name type="scientific">Sphingomonas panacisoli</name>
    <dbReference type="NCBI Taxonomy" id="1813879"/>
    <lineage>
        <taxon>Bacteria</taxon>
        <taxon>Pseudomonadati</taxon>
        <taxon>Pseudomonadota</taxon>
        <taxon>Alphaproteobacteria</taxon>
        <taxon>Sphingomonadales</taxon>
        <taxon>Sphingomonadaceae</taxon>
        <taxon>Sphingomonas</taxon>
    </lineage>
</organism>
<feature type="signal peptide" evidence="1">
    <location>
        <begin position="1"/>
        <end position="19"/>
    </location>
</feature>
<dbReference type="KEGG" id="spai:FPZ24_15050"/>